<dbReference type="EMBL" id="CP000698">
    <property type="protein sequence ID" value="ABQ27050.1"/>
    <property type="molecule type" value="Genomic_DNA"/>
</dbReference>
<dbReference type="KEGG" id="gur:Gura_2877"/>
<reference evidence="1 2" key="1">
    <citation type="submission" date="2007-05" db="EMBL/GenBank/DDBJ databases">
        <title>Complete sequence of Geobacter uraniireducens Rf4.</title>
        <authorList>
            <consortium name="US DOE Joint Genome Institute"/>
            <person name="Copeland A."/>
            <person name="Lucas S."/>
            <person name="Lapidus A."/>
            <person name="Barry K."/>
            <person name="Detter J.C."/>
            <person name="Glavina del Rio T."/>
            <person name="Hammon N."/>
            <person name="Israni S."/>
            <person name="Dalin E."/>
            <person name="Tice H."/>
            <person name="Pitluck S."/>
            <person name="Chertkov O."/>
            <person name="Brettin T."/>
            <person name="Bruce D."/>
            <person name="Han C."/>
            <person name="Schmutz J."/>
            <person name="Larimer F."/>
            <person name="Land M."/>
            <person name="Hauser L."/>
            <person name="Kyrpides N."/>
            <person name="Mikhailova N."/>
            <person name="Shelobolina E."/>
            <person name="Aklujkar M."/>
            <person name="Lovley D."/>
            <person name="Richardson P."/>
        </authorList>
    </citation>
    <scope>NUCLEOTIDE SEQUENCE [LARGE SCALE GENOMIC DNA]</scope>
    <source>
        <strain evidence="1 2">Rf4</strain>
    </source>
</reference>
<dbReference type="HOGENOM" id="CLU_1330362_0_0_7"/>
<organism evidence="1 2">
    <name type="scientific">Geotalea uraniireducens (strain Rf4)</name>
    <name type="common">Geobacter uraniireducens</name>
    <dbReference type="NCBI Taxonomy" id="351605"/>
    <lineage>
        <taxon>Bacteria</taxon>
        <taxon>Pseudomonadati</taxon>
        <taxon>Thermodesulfobacteriota</taxon>
        <taxon>Desulfuromonadia</taxon>
        <taxon>Geobacterales</taxon>
        <taxon>Geobacteraceae</taxon>
        <taxon>Geotalea</taxon>
    </lineage>
</organism>
<accession>A5G5I2</accession>
<sequence length="206" mass="23663">MSEYEDFVKDFPKRCQELLNLAERPALDAGREVTLMLMVAATALFIPFERLKPEGRQDHPSKDKERFPQAATELKTLLEKPFTASDLFDKEAKSWATGRLKSLDGAPDDWPELQRLKPISSEKKVNSIFKTIRNSLAHGNLYTRGGSEIKSIIFISTIEDRDKIIGFQFVSVSPADFRLFLTRWFEFLDKFHIDQKCAFNVVIKST</sequence>
<evidence type="ECO:0000313" key="2">
    <source>
        <dbReference type="Proteomes" id="UP000006695"/>
    </source>
</evidence>
<evidence type="ECO:0008006" key="3">
    <source>
        <dbReference type="Google" id="ProtNLM"/>
    </source>
</evidence>
<proteinExistence type="predicted"/>
<keyword evidence="2" id="KW-1185">Reference proteome</keyword>
<dbReference type="OrthoDB" id="7841749at2"/>
<dbReference type="AlphaFoldDB" id="A5G5I2"/>
<dbReference type="Proteomes" id="UP000006695">
    <property type="component" value="Chromosome"/>
</dbReference>
<evidence type="ECO:0000313" key="1">
    <source>
        <dbReference type="EMBL" id="ABQ27050.1"/>
    </source>
</evidence>
<gene>
    <name evidence="1" type="ordered locus">Gura_2877</name>
</gene>
<dbReference type="RefSeq" id="WP_011939723.1">
    <property type="nucleotide sequence ID" value="NC_009483.1"/>
</dbReference>
<protein>
    <recommendedName>
        <fullName evidence="3">pEK499-p136 HEPN domain-containing protein</fullName>
    </recommendedName>
</protein>
<name>A5G5I2_GEOUR</name>